<keyword evidence="2" id="KW-1185">Reference proteome</keyword>
<evidence type="ECO:0000313" key="1">
    <source>
        <dbReference type="EMBL" id="KDQ14742.1"/>
    </source>
</evidence>
<gene>
    <name evidence="1" type="ORF">BOTBODRAFT_339575</name>
</gene>
<name>A0A067MSB8_BOTB1</name>
<dbReference type="HOGENOM" id="CLU_2440542_0_0_1"/>
<accession>A0A067MSB8</accession>
<evidence type="ECO:0000313" key="2">
    <source>
        <dbReference type="Proteomes" id="UP000027195"/>
    </source>
</evidence>
<protein>
    <submittedName>
        <fullName evidence="1">Uncharacterized protein</fullName>
    </submittedName>
</protein>
<reference evidence="2" key="1">
    <citation type="journal article" date="2014" name="Proc. Natl. Acad. Sci. U.S.A.">
        <title>Extensive sampling of basidiomycete genomes demonstrates inadequacy of the white-rot/brown-rot paradigm for wood decay fungi.</title>
        <authorList>
            <person name="Riley R."/>
            <person name="Salamov A.A."/>
            <person name="Brown D.W."/>
            <person name="Nagy L.G."/>
            <person name="Floudas D."/>
            <person name="Held B.W."/>
            <person name="Levasseur A."/>
            <person name="Lombard V."/>
            <person name="Morin E."/>
            <person name="Otillar R."/>
            <person name="Lindquist E.A."/>
            <person name="Sun H."/>
            <person name="LaButti K.M."/>
            <person name="Schmutz J."/>
            <person name="Jabbour D."/>
            <person name="Luo H."/>
            <person name="Baker S.E."/>
            <person name="Pisabarro A.G."/>
            <person name="Walton J.D."/>
            <person name="Blanchette R.A."/>
            <person name="Henrissat B."/>
            <person name="Martin F."/>
            <person name="Cullen D."/>
            <person name="Hibbett D.S."/>
            <person name="Grigoriev I.V."/>
        </authorList>
    </citation>
    <scope>NUCLEOTIDE SEQUENCE [LARGE SCALE GENOMIC DNA]</scope>
    <source>
        <strain evidence="2">FD-172 SS1</strain>
    </source>
</reference>
<organism evidence="1 2">
    <name type="scientific">Botryobasidium botryosum (strain FD-172 SS1)</name>
    <dbReference type="NCBI Taxonomy" id="930990"/>
    <lineage>
        <taxon>Eukaryota</taxon>
        <taxon>Fungi</taxon>
        <taxon>Dikarya</taxon>
        <taxon>Basidiomycota</taxon>
        <taxon>Agaricomycotina</taxon>
        <taxon>Agaricomycetes</taxon>
        <taxon>Cantharellales</taxon>
        <taxon>Botryobasidiaceae</taxon>
        <taxon>Botryobasidium</taxon>
    </lineage>
</organism>
<dbReference type="Proteomes" id="UP000027195">
    <property type="component" value="Unassembled WGS sequence"/>
</dbReference>
<dbReference type="InParanoid" id="A0A067MSB8"/>
<sequence length="90" mass="9837">MTVALYLFTTNHHFPSLPQPAAQPATLSAVHQISTPFLKQLQSAKSGISFPPSPHPSSSSDLFSTNTRRAAAYPRDCITISCRRTVRAVR</sequence>
<dbReference type="EMBL" id="KL198036">
    <property type="protein sequence ID" value="KDQ14742.1"/>
    <property type="molecule type" value="Genomic_DNA"/>
</dbReference>
<dbReference type="AlphaFoldDB" id="A0A067MSB8"/>
<proteinExistence type="predicted"/>